<dbReference type="OMA" id="WSYAFLH"/>
<dbReference type="RefSeq" id="XP_028541694.1">
    <property type="nucleotide sequence ID" value="XM_028685893.1"/>
</dbReference>
<dbReference type="GeneID" id="39745805"/>
<dbReference type="AlphaFoldDB" id="A0A1Y1JCM0"/>
<gene>
    <name evidence="1" type="ORF">PGO_020750</name>
</gene>
<keyword evidence="2" id="KW-1185">Reference proteome</keyword>
<dbReference type="EMBL" id="BDQF01000002">
    <property type="protein sequence ID" value="GAW79105.1"/>
    <property type="molecule type" value="Genomic_DNA"/>
</dbReference>
<accession>A0A1Y1JCM0</accession>
<dbReference type="Proteomes" id="UP000195521">
    <property type="component" value="Unassembled WGS sequence"/>
</dbReference>
<evidence type="ECO:0000313" key="1">
    <source>
        <dbReference type="EMBL" id="GAW79105.1"/>
    </source>
</evidence>
<name>A0A1Y1JCM0_PLAGO</name>
<proteinExistence type="predicted"/>
<reference evidence="2" key="1">
    <citation type="submission" date="2017-04" db="EMBL/GenBank/DDBJ databases">
        <title>Plasmodium gonderi genome.</title>
        <authorList>
            <person name="Arisue N."/>
            <person name="Honma H."/>
            <person name="Kawai S."/>
            <person name="Tougan T."/>
            <person name="Tanabe K."/>
            <person name="Horii T."/>
        </authorList>
    </citation>
    <scope>NUCLEOTIDE SEQUENCE [LARGE SCALE GENOMIC DNA]</scope>
    <source>
        <strain evidence="2">ATCC 30045</strain>
    </source>
</reference>
<protein>
    <submittedName>
        <fullName evidence="1">Uncharacterized protein</fullName>
    </submittedName>
</protein>
<comment type="caution">
    <text evidence="1">The sequence shown here is derived from an EMBL/GenBank/DDBJ whole genome shotgun (WGS) entry which is preliminary data.</text>
</comment>
<sequence length="470" mass="56310">MNRRIRPALGISTILSCCSYHQIALPRSRYLILKKYLTQIVGKEKKGHHRRSDVDRNVTEEYSYPLACRGKIEKKKRKNIYQTSIFYDEVTDKINVENNKNILNIIRNSKIKNFSVNDCILFMNYIIRNKKNSQLDKETKNLNKVKLTSTLYKEANEKIIKSILTYEPKYIFFFFNKFSELRDINTLKYLFIHMYTNHILQLFSIYHLTEIIYNLSMLNCTLGNNEQILNTFLDYFLTNVIQKNQNIKKLQKKVINHSNTNADATSEPKAVYIRSLTGRTTKTEYRQHVQEFRQKWPLNRDPIKEEDAQFSVKSLSNVMLYKLIYGLTKMNQRKEQVKEMLVLLIPYIRFQIQNKNYIFSRERSDIIVKIVWSYAYLQERHINLFIDFSLCIQMVIDELKLEHLKIVKKIYENLLIFDESLLDKLDERINHIENNSPQQFSQPRKKPFKKKKKRLEMTDEIRFKFKGSHA</sequence>
<organism evidence="1 2">
    <name type="scientific">Plasmodium gonderi</name>
    <dbReference type="NCBI Taxonomy" id="77519"/>
    <lineage>
        <taxon>Eukaryota</taxon>
        <taxon>Sar</taxon>
        <taxon>Alveolata</taxon>
        <taxon>Apicomplexa</taxon>
        <taxon>Aconoidasida</taxon>
        <taxon>Haemosporida</taxon>
        <taxon>Plasmodiidae</taxon>
        <taxon>Plasmodium</taxon>
        <taxon>Plasmodium (Plasmodium)</taxon>
    </lineage>
</organism>
<evidence type="ECO:0000313" key="2">
    <source>
        <dbReference type="Proteomes" id="UP000195521"/>
    </source>
</evidence>
<dbReference type="PROSITE" id="PS51257">
    <property type="entry name" value="PROKAR_LIPOPROTEIN"/>
    <property type="match status" value="1"/>
</dbReference>
<dbReference type="OrthoDB" id="333770at2759"/>